<feature type="region of interest" description="Disordered" evidence="1">
    <location>
        <begin position="1031"/>
        <end position="1138"/>
    </location>
</feature>
<feature type="compositionally biased region" description="Polar residues" evidence="1">
    <location>
        <begin position="1048"/>
        <end position="1061"/>
    </location>
</feature>
<keyword evidence="3" id="KW-1185">Reference proteome</keyword>
<feature type="compositionally biased region" description="Polar residues" evidence="1">
    <location>
        <begin position="772"/>
        <end position="804"/>
    </location>
</feature>
<feature type="compositionally biased region" description="Low complexity" evidence="1">
    <location>
        <begin position="728"/>
        <end position="764"/>
    </location>
</feature>
<feature type="compositionally biased region" description="Polar residues" evidence="1">
    <location>
        <begin position="653"/>
        <end position="666"/>
    </location>
</feature>
<organism evidence="2 3">
    <name type="scientific">Elysia crispata</name>
    <name type="common">lettuce slug</name>
    <dbReference type="NCBI Taxonomy" id="231223"/>
    <lineage>
        <taxon>Eukaryota</taxon>
        <taxon>Metazoa</taxon>
        <taxon>Spiralia</taxon>
        <taxon>Lophotrochozoa</taxon>
        <taxon>Mollusca</taxon>
        <taxon>Gastropoda</taxon>
        <taxon>Heterobranchia</taxon>
        <taxon>Euthyneura</taxon>
        <taxon>Panpulmonata</taxon>
        <taxon>Sacoglossa</taxon>
        <taxon>Placobranchoidea</taxon>
        <taxon>Plakobranchidae</taxon>
        <taxon>Elysia</taxon>
    </lineage>
</organism>
<feature type="compositionally biased region" description="Polar residues" evidence="1">
    <location>
        <begin position="958"/>
        <end position="967"/>
    </location>
</feature>
<feature type="compositionally biased region" description="Low complexity" evidence="1">
    <location>
        <begin position="912"/>
        <end position="957"/>
    </location>
</feature>
<protein>
    <submittedName>
        <fullName evidence="2">Uncharacterized protein</fullName>
    </submittedName>
</protein>
<feature type="compositionally biased region" description="Low complexity" evidence="1">
    <location>
        <begin position="273"/>
        <end position="286"/>
    </location>
</feature>
<gene>
    <name evidence="2" type="ORF">RRG08_040150</name>
</gene>
<feature type="compositionally biased region" description="Basic residues" evidence="1">
    <location>
        <begin position="255"/>
        <end position="268"/>
    </location>
</feature>
<feature type="compositionally biased region" description="Polar residues" evidence="1">
    <location>
        <begin position="287"/>
        <end position="328"/>
    </location>
</feature>
<feature type="compositionally biased region" description="Polar residues" evidence="1">
    <location>
        <begin position="403"/>
        <end position="432"/>
    </location>
</feature>
<feature type="region of interest" description="Disordered" evidence="1">
    <location>
        <begin position="1153"/>
        <end position="1204"/>
    </location>
</feature>
<feature type="compositionally biased region" description="Low complexity" evidence="1">
    <location>
        <begin position="840"/>
        <end position="857"/>
    </location>
</feature>
<feature type="compositionally biased region" description="Polar residues" evidence="1">
    <location>
        <begin position="474"/>
        <end position="486"/>
    </location>
</feature>
<feature type="compositionally biased region" description="Low complexity" evidence="1">
    <location>
        <begin position="566"/>
        <end position="577"/>
    </location>
</feature>
<dbReference type="AlphaFoldDB" id="A0AAE0XVZ0"/>
<feature type="compositionally biased region" description="Basic and acidic residues" evidence="1">
    <location>
        <begin position="1116"/>
        <end position="1126"/>
    </location>
</feature>
<feature type="compositionally biased region" description="Low complexity" evidence="1">
    <location>
        <begin position="870"/>
        <end position="903"/>
    </location>
</feature>
<feature type="compositionally biased region" description="Basic and acidic residues" evidence="1">
    <location>
        <begin position="373"/>
        <end position="382"/>
    </location>
</feature>
<feature type="compositionally biased region" description="Low complexity" evidence="1">
    <location>
        <begin position="674"/>
        <end position="685"/>
    </location>
</feature>
<feature type="region of interest" description="Disordered" evidence="1">
    <location>
        <begin position="1"/>
        <end position="31"/>
    </location>
</feature>
<comment type="caution">
    <text evidence="2">The sequence shown here is derived from an EMBL/GenBank/DDBJ whole genome shotgun (WGS) entry which is preliminary data.</text>
</comment>
<dbReference type="Proteomes" id="UP001283361">
    <property type="component" value="Unassembled WGS sequence"/>
</dbReference>
<feature type="compositionally biased region" description="Low complexity" evidence="1">
    <location>
        <begin position="1031"/>
        <end position="1047"/>
    </location>
</feature>
<feature type="compositionally biased region" description="Polar residues" evidence="1">
    <location>
        <begin position="812"/>
        <end position="825"/>
    </location>
</feature>
<feature type="compositionally biased region" description="Low complexity" evidence="1">
    <location>
        <begin position="1073"/>
        <end position="1093"/>
    </location>
</feature>
<feature type="region of interest" description="Disordered" evidence="1">
    <location>
        <begin position="615"/>
        <end position="1003"/>
    </location>
</feature>
<feature type="compositionally biased region" description="Low complexity" evidence="1">
    <location>
        <begin position="383"/>
        <end position="392"/>
    </location>
</feature>
<reference evidence="2" key="1">
    <citation type="journal article" date="2023" name="G3 (Bethesda)">
        <title>A reference genome for the long-term kleptoplast-retaining sea slug Elysia crispata morphotype clarki.</title>
        <authorList>
            <person name="Eastman K.E."/>
            <person name="Pendleton A.L."/>
            <person name="Shaikh M.A."/>
            <person name="Suttiyut T."/>
            <person name="Ogas R."/>
            <person name="Tomko P."/>
            <person name="Gavelis G."/>
            <person name="Widhalm J.R."/>
            <person name="Wisecaver J.H."/>
        </authorList>
    </citation>
    <scope>NUCLEOTIDE SEQUENCE</scope>
    <source>
        <strain evidence="2">ECLA1</strain>
    </source>
</reference>
<feature type="compositionally biased region" description="Low complexity" evidence="1">
    <location>
        <begin position="446"/>
        <end position="462"/>
    </location>
</feature>
<feature type="compositionally biased region" description="Polar residues" evidence="1">
    <location>
        <begin position="349"/>
        <end position="360"/>
    </location>
</feature>
<evidence type="ECO:0000313" key="2">
    <source>
        <dbReference type="EMBL" id="KAK3719848.1"/>
    </source>
</evidence>
<feature type="compositionally biased region" description="Low complexity" evidence="1">
    <location>
        <begin position="584"/>
        <end position="603"/>
    </location>
</feature>
<feature type="compositionally biased region" description="Low complexity" evidence="1">
    <location>
        <begin position="1153"/>
        <end position="1169"/>
    </location>
</feature>
<name>A0AAE0XVZ0_9GAST</name>
<evidence type="ECO:0000313" key="3">
    <source>
        <dbReference type="Proteomes" id="UP001283361"/>
    </source>
</evidence>
<feature type="region of interest" description="Disordered" evidence="1">
    <location>
        <begin position="43"/>
        <end position="603"/>
    </location>
</feature>
<dbReference type="EMBL" id="JAWDGP010007412">
    <property type="protein sequence ID" value="KAK3719848.1"/>
    <property type="molecule type" value="Genomic_DNA"/>
</dbReference>
<feature type="compositionally biased region" description="Low complexity" evidence="1">
    <location>
        <begin position="699"/>
        <end position="709"/>
    </location>
</feature>
<feature type="compositionally biased region" description="Low complexity" evidence="1">
    <location>
        <begin position="977"/>
        <end position="1003"/>
    </location>
</feature>
<sequence>MAAVRETTAEQYPQVGPEDEDMRGADGKKKKFKPLSAVRKLFGGKKRKKEESVVAVKAQSTTALHSSRYRDEEDEDDDDGGFKSHQQKPVGLVAGTRSLSEDSVFSPEPREAPIGSFPKSAVSEESLPKSAFQSELFSKLSKRRSQYSDDDRDDGLPRSPVPPVTTADVIMGTPLKPAGKKSNNRDSDQSLISVDSSENEEDKLFETNWKSAVPSIRSKEQDRQGSSSDMDPLDFSSIQKTELLTSGAAKDRISVKPKARRATSKSRKKGDTNSPLSLPSLNEESPTGTGDTSNSVLPSGSKYTKTTPSGGSSLTIVTASAPTNSNAVKASPVSNLPSPVSSPTNTPSETLSKSTSNTPALHSGGTEIAASSRDAKSSDGSKKGVSVTVVSGNEGKLSAVDKTAQQSSGKVSPTGKNPETLKGSESGSNTSRLAARFLQSDKNQGNNDDSSSPTSPTKSVVSADEAHGGVSLKSRMSQFQTNSSKNPEADANGRTSGLKASDAGAKFSPKSEDFRLKRQNRSKTLPGGFDKQEGGESGSQGSPGLQRAKSHRVTGSSTQSDIVLADSNSSKSASSVDSIDKKTAATASAASTSSAVSSLSQTSTVNKLGNRFAAFENNSSSSEPAWMNMVKKKKEDSDGKSSTPGGDSRAGATGSTPKSVFSSQSYLEKKRGSVDSSSSGGNSSSRANTPRDASKAPESSSSSSSTTTTHISQGKKESIEINLSEMNSSKSSASKTATTTSSPSSSTSTSSVFPSSSSPTASTADRARLFSGGSQNSSTPSTKPFTGSHQDSASITASETQGGINQHRGGSVRTSPTKSTTSNDSLKPWQSGRSSSVKVSPAFLAASSPTSTLASVSKPSGVAASAKTGSVSSTSKPQLSSLSESSTSPTVPSTTLSTSSSSSGRFAQPVGNNNNKNNSNNNNNTSLASSQSVMVTATSTTASATPTSSTSPTRSSSVKFAQTSALTSKPPPAASAFGVKSSGVKSVSFSGVKPDNSSSSSLQSTTIITNTASSSSSSPRSTNLGASVISVNSSSSTTPAPISSSQSNLSKTPTGSATGRSNPVRAHSSFTHPSSVKPVISPSSTSSINKSPSMRATHTPSSSLANKFTTPASKRPSIDEQKEEVKPSTTVPAWRANLATKKDKEMKIEIIESASKSQSSTPASSCAQQNKAEVVMRKSGEKSAFSEAAKKTDPASSTAAEKLNNRSSRVLDMVKNFQNLQVSS</sequence>
<accession>A0AAE0XVZ0</accession>
<feature type="compositionally biased region" description="Low complexity" evidence="1">
    <location>
        <begin position="331"/>
        <end position="348"/>
    </location>
</feature>
<proteinExistence type="predicted"/>
<evidence type="ECO:0000256" key="1">
    <source>
        <dbReference type="SAM" id="MobiDB-lite"/>
    </source>
</evidence>
<feature type="compositionally biased region" description="Polar residues" evidence="1">
    <location>
        <begin position="1094"/>
        <end position="1112"/>
    </location>
</feature>